<comment type="caution">
    <text evidence="2">The sequence shown here is derived from an EMBL/GenBank/DDBJ whole genome shotgun (WGS) entry which is preliminary data.</text>
</comment>
<keyword evidence="3" id="KW-1185">Reference proteome</keyword>
<organism evidence="2 3">
    <name type="scientific">Aphis craccivora</name>
    <name type="common">Cowpea aphid</name>
    <dbReference type="NCBI Taxonomy" id="307492"/>
    <lineage>
        <taxon>Eukaryota</taxon>
        <taxon>Metazoa</taxon>
        <taxon>Ecdysozoa</taxon>
        <taxon>Arthropoda</taxon>
        <taxon>Hexapoda</taxon>
        <taxon>Insecta</taxon>
        <taxon>Pterygota</taxon>
        <taxon>Neoptera</taxon>
        <taxon>Paraneoptera</taxon>
        <taxon>Hemiptera</taxon>
        <taxon>Sternorrhyncha</taxon>
        <taxon>Aphidomorpha</taxon>
        <taxon>Aphidoidea</taxon>
        <taxon>Aphididae</taxon>
        <taxon>Aphidini</taxon>
        <taxon>Aphis</taxon>
        <taxon>Aphis</taxon>
    </lineage>
</organism>
<dbReference type="PANTHER" id="PTHR46289:SF14">
    <property type="entry name" value="DUF4371 DOMAIN-CONTAINING PROTEIN"/>
    <property type="match status" value="1"/>
</dbReference>
<dbReference type="PANTHER" id="PTHR46289">
    <property type="entry name" value="52 KDA REPRESSOR OF THE INHIBITOR OF THE PROTEIN KINASE-LIKE PROTEIN-RELATED"/>
    <property type="match status" value="1"/>
</dbReference>
<evidence type="ECO:0000313" key="2">
    <source>
        <dbReference type="EMBL" id="KAF0747861.1"/>
    </source>
</evidence>
<dbReference type="InterPro" id="IPR008906">
    <property type="entry name" value="HATC_C_dom"/>
</dbReference>
<name>A0A6G0Y2I4_APHCR</name>
<sequence>MSPAVVSAILVISPVQVNNNQQISVQAHYDVGLYINSYSKLSDEMKFNVLTQPFIPTNNNYNFKNDRINEKRCFKIEWLKLYSWLVYSKHLKGGFANTVIFRPVVKRGLLGSFIVKEFTNKNETESYSNQLSFVDLLSHCEFYPAVLNILTIFLSLPPTTCTIERSFSTLRRVKTWLRSTISEERLSGLYFAMYESVTLSLTGNATILSVNYFPSINLYENSEIALLCLQSFNLFPDFNENNNTFSIEIVDNENNNASMMCYIKLEEGCYEIEDINQRVKKQIDVYNNENLTKLTFDISVDPNDFRSYIKYNGILHFEIPFSMAPVFDFEKRQCKPEYAIHRSKKALKDHSTTIFKVIRFMSFSRVGGQDVSNQFRSVRINYERYPLGSSVGEQSPGKRETRIRVP</sequence>
<protein>
    <submittedName>
        <fullName evidence="2">Zinc finger MYM-type protein 1-like</fullName>
    </submittedName>
</protein>
<dbReference type="Pfam" id="PF05699">
    <property type="entry name" value="Dimer_Tnp_hAT"/>
    <property type="match status" value="1"/>
</dbReference>
<proteinExistence type="predicted"/>
<evidence type="ECO:0000259" key="1">
    <source>
        <dbReference type="Pfam" id="PF05699"/>
    </source>
</evidence>
<dbReference type="InterPro" id="IPR012337">
    <property type="entry name" value="RNaseH-like_sf"/>
</dbReference>
<dbReference type="OrthoDB" id="6619655at2759"/>
<dbReference type="AlphaFoldDB" id="A0A6G0Y2I4"/>
<evidence type="ECO:0000313" key="3">
    <source>
        <dbReference type="Proteomes" id="UP000478052"/>
    </source>
</evidence>
<accession>A0A6G0Y2I4</accession>
<dbReference type="InterPro" id="IPR052958">
    <property type="entry name" value="IFN-induced_PKR_regulator"/>
</dbReference>
<dbReference type="Proteomes" id="UP000478052">
    <property type="component" value="Unassembled WGS sequence"/>
</dbReference>
<gene>
    <name evidence="2" type="ORF">FWK35_00026450</name>
</gene>
<reference evidence="2 3" key="1">
    <citation type="submission" date="2019-08" db="EMBL/GenBank/DDBJ databases">
        <title>Whole genome of Aphis craccivora.</title>
        <authorList>
            <person name="Voronova N.V."/>
            <person name="Shulinski R.S."/>
            <person name="Bandarenka Y.V."/>
            <person name="Zhorov D.G."/>
            <person name="Warner D."/>
        </authorList>
    </citation>
    <scope>NUCLEOTIDE SEQUENCE [LARGE SCALE GENOMIC DNA]</scope>
    <source>
        <strain evidence="2">180601</strain>
        <tissue evidence="2">Whole Body</tissue>
    </source>
</reference>
<dbReference type="GO" id="GO:0046983">
    <property type="term" value="F:protein dimerization activity"/>
    <property type="evidence" value="ECO:0007669"/>
    <property type="project" value="InterPro"/>
</dbReference>
<dbReference type="EMBL" id="VUJU01006690">
    <property type="protein sequence ID" value="KAF0747861.1"/>
    <property type="molecule type" value="Genomic_DNA"/>
</dbReference>
<feature type="domain" description="HAT C-terminal dimerisation" evidence="1">
    <location>
        <begin position="138"/>
        <end position="188"/>
    </location>
</feature>
<dbReference type="SUPFAM" id="SSF53098">
    <property type="entry name" value="Ribonuclease H-like"/>
    <property type="match status" value="1"/>
</dbReference>